<feature type="region of interest" description="Disordered" evidence="1">
    <location>
        <begin position="342"/>
        <end position="398"/>
    </location>
</feature>
<organism evidence="2 3">
    <name type="scientific">Dietzia aurantiaca</name>
    <dbReference type="NCBI Taxonomy" id="983873"/>
    <lineage>
        <taxon>Bacteria</taxon>
        <taxon>Bacillati</taxon>
        <taxon>Actinomycetota</taxon>
        <taxon>Actinomycetes</taxon>
        <taxon>Mycobacteriales</taxon>
        <taxon>Dietziaceae</taxon>
        <taxon>Dietzia</taxon>
    </lineage>
</organism>
<name>A0ABV9PQ91_9ACTN</name>
<sequence length="398" mass="43433">MPSVPGVLDEDAVRATGEWIASVQKPSGEIPWFTGGHTDPWDHVESAMGLTVAGQWEAARRAFGFLRDTQRADGSWPIKWQDGAVADADTDTNFCAYIAVGLWHHRLVTGARDFLESMWPTVRRALDLVLTHQGPQGQMWWGSSPRGFCDEALITGSSSIHHALRCGVAIAEELGESAPEWDLAADRLGHALRAHPELFTPKPEFSMDWFYPVLTGVMVGEQAQQRIDARWGDFVVDGLGIRCVDHRPWVTGAETCEFVLALEAAGRHEQALEQFTNMQHLREADGSYWTGLVFADGKRWPVELSTWTGAVVLLAADALSRTTPGNEIFRYVADHTMQRLRSRPGDPATCEGDAAADCASGASPNGEPINNGASRNGASREAAEGAVGEARPSEYSVR</sequence>
<dbReference type="SUPFAM" id="SSF48208">
    <property type="entry name" value="Six-hairpin glycosidases"/>
    <property type="match status" value="1"/>
</dbReference>
<gene>
    <name evidence="2" type="ORF">ACFO7U_03500</name>
</gene>
<dbReference type="RefSeq" id="WP_344988672.1">
    <property type="nucleotide sequence ID" value="NZ_BAABCD010000005.1"/>
</dbReference>
<dbReference type="Proteomes" id="UP001595836">
    <property type="component" value="Unassembled WGS sequence"/>
</dbReference>
<protein>
    <submittedName>
        <fullName evidence="2">Prenyltransferase</fullName>
    </submittedName>
</protein>
<dbReference type="EMBL" id="JBHSHP010000008">
    <property type="protein sequence ID" value="MFC4753848.1"/>
    <property type="molecule type" value="Genomic_DNA"/>
</dbReference>
<proteinExistence type="predicted"/>
<evidence type="ECO:0000313" key="3">
    <source>
        <dbReference type="Proteomes" id="UP001595836"/>
    </source>
</evidence>
<feature type="compositionally biased region" description="Low complexity" evidence="1">
    <location>
        <begin position="350"/>
        <end position="363"/>
    </location>
</feature>
<evidence type="ECO:0000313" key="2">
    <source>
        <dbReference type="EMBL" id="MFC4753848.1"/>
    </source>
</evidence>
<dbReference type="Gene3D" id="1.50.10.10">
    <property type="match status" value="1"/>
</dbReference>
<accession>A0ABV9PQ91</accession>
<reference evidence="3" key="1">
    <citation type="journal article" date="2019" name="Int. J. Syst. Evol. Microbiol.">
        <title>The Global Catalogue of Microorganisms (GCM) 10K type strain sequencing project: providing services to taxonomists for standard genome sequencing and annotation.</title>
        <authorList>
            <consortium name="The Broad Institute Genomics Platform"/>
            <consortium name="The Broad Institute Genome Sequencing Center for Infectious Disease"/>
            <person name="Wu L."/>
            <person name="Ma J."/>
        </authorList>
    </citation>
    <scope>NUCLEOTIDE SEQUENCE [LARGE SCALE GENOMIC DNA]</scope>
    <source>
        <strain evidence="3">JCM 11882</strain>
    </source>
</reference>
<dbReference type="InterPro" id="IPR012341">
    <property type="entry name" value="6hp_glycosidase-like_sf"/>
</dbReference>
<evidence type="ECO:0000256" key="1">
    <source>
        <dbReference type="SAM" id="MobiDB-lite"/>
    </source>
</evidence>
<keyword evidence="3" id="KW-1185">Reference proteome</keyword>
<dbReference type="InterPro" id="IPR008928">
    <property type="entry name" value="6-hairpin_glycosidase_sf"/>
</dbReference>
<feature type="compositionally biased region" description="Low complexity" evidence="1">
    <location>
        <begin position="377"/>
        <end position="390"/>
    </location>
</feature>
<comment type="caution">
    <text evidence="2">The sequence shown here is derived from an EMBL/GenBank/DDBJ whole genome shotgun (WGS) entry which is preliminary data.</text>
</comment>